<reference evidence="2" key="1">
    <citation type="journal article" date="2019" name="Sci. Rep.">
        <title>Draft genome of Tanacetum cinerariifolium, the natural source of mosquito coil.</title>
        <authorList>
            <person name="Yamashiro T."/>
            <person name="Shiraishi A."/>
            <person name="Satake H."/>
            <person name="Nakayama K."/>
        </authorList>
    </citation>
    <scope>NUCLEOTIDE SEQUENCE</scope>
</reference>
<proteinExistence type="predicted"/>
<accession>A0A699R5A2</accession>
<dbReference type="AlphaFoldDB" id="A0A699R5A2"/>
<feature type="region of interest" description="Disordered" evidence="1">
    <location>
        <begin position="113"/>
        <end position="151"/>
    </location>
</feature>
<name>A0A699R5A2_TANCI</name>
<gene>
    <name evidence="2" type="ORF">Tci_854579</name>
</gene>
<sequence length="151" mass="16696">MPRECLGIIESKSKVRYSRNKPVVAKVSTTASTSGISLDVAELKDMVRALLLDKKGQSLAPVKAVEESCVTCGGAHSYKNCPATDGNNYRDNIQEFVSQAFAVNFNQGNTGYRPPMMSNHIRPPGFSPVPNNQNLQRNNQNRFIPNQNQNR</sequence>
<protein>
    <recommendedName>
        <fullName evidence="3">Reverse transcriptase domain-containing protein</fullName>
    </recommendedName>
</protein>
<feature type="compositionally biased region" description="Low complexity" evidence="1">
    <location>
        <begin position="131"/>
        <end position="142"/>
    </location>
</feature>
<dbReference type="EMBL" id="BKCJ011085400">
    <property type="protein sequence ID" value="GFC82609.1"/>
    <property type="molecule type" value="Genomic_DNA"/>
</dbReference>
<comment type="caution">
    <text evidence="2">The sequence shown here is derived from an EMBL/GenBank/DDBJ whole genome shotgun (WGS) entry which is preliminary data.</text>
</comment>
<evidence type="ECO:0008006" key="3">
    <source>
        <dbReference type="Google" id="ProtNLM"/>
    </source>
</evidence>
<organism evidence="2">
    <name type="scientific">Tanacetum cinerariifolium</name>
    <name type="common">Dalmatian daisy</name>
    <name type="synonym">Chrysanthemum cinerariifolium</name>
    <dbReference type="NCBI Taxonomy" id="118510"/>
    <lineage>
        <taxon>Eukaryota</taxon>
        <taxon>Viridiplantae</taxon>
        <taxon>Streptophyta</taxon>
        <taxon>Embryophyta</taxon>
        <taxon>Tracheophyta</taxon>
        <taxon>Spermatophyta</taxon>
        <taxon>Magnoliopsida</taxon>
        <taxon>eudicotyledons</taxon>
        <taxon>Gunneridae</taxon>
        <taxon>Pentapetalae</taxon>
        <taxon>asterids</taxon>
        <taxon>campanulids</taxon>
        <taxon>Asterales</taxon>
        <taxon>Asteraceae</taxon>
        <taxon>Asteroideae</taxon>
        <taxon>Anthemideae</taxon>
        <taxon>Anthemidinae</taxon>
        <taxon>Tanacetum</taxon>
    </lineage>
</organism>
<evidence type="ECO:0000313" key="2">
    <source>
        <dbReference type="EMBL" id="GFC82609.1"/>
    </source>
</evidence>
<feature type="non-terminal residue" evidence="2">
    <location>
        <position position="151"/>
    </location>
</feature>
<evidence type="ECO:0000256" key="1">
    <source>
        <dbReference type="SAM" id="MobiDB-lite"/>
    </source>
</evidence>